<dbReference type="STRING" id="41688.A0A2N3NL88"/>
<sequence>MSYQGLGPNGTPSRDAYGSRLPPLQTDRESQLLNLARLAGMRPDQTKTRDFAYLAGPSARFHSSLSAGSLSQATYQPTLSDIESSSMAFSKNMPSKAVQHGPKEKMIDDHPKEQRTPNPKGEKSAMTMHTPENTVPKDGTVGWLSEGAYPRVVNGIFMQKYSTPKIVDLEECVETAPPMTQVRLVGIGPKSPTPPPRGGAAGIGYFVSQPTKDPYDTESLNPLQKIANGDGIISSGATSHNKRPLLGVQSHARPPSTVTQAADPSYRDHSSGITQNMPGPNGVGGPFTSLVDVTEADMGNAAHNYASSGPKGTQNSSTVLSKELRALLNGPGGVPTLSSILDAQNFPFIETAIQVPVDDTQPGIVRVTNIPFDTGHNEVDAFLGYNSRILPDNKEPIHIVMCRITGKTLEIFVELQSMDDAVQVVERQMRNSAGGRPGRIGDRLVEVAVSNKKTLMKALFPKANGVEWTDGGPIITTEGLMPFRGFVSTEELTMLVKHVEHPHRCTFSRDCPERPFESLISLLRKFPWEQTKHIRNHQRYKIFFTTFKLIELLIFKLRRRISETRLTHRLLRRIADTAMTCRGFTVLQKDDIARLVGLSQSEVCFYGQPRYASRWRHQYAVSVKRGLPFDLIEWYIDIIAEQTRTSLIKLPVRERHEAQNICQQTDDYWGYFFYELGILSNEELEQLTLCQLAEREFATIENILRRAAKKMGAVDCQ</sequence>
<feature type="compositionally biased region" description="Basic and acidic residues" evidence="1">
    <location>
        <begin position="101"/>
        <end position="123"/>
    </location>
</feature>
<proteinExistence type="predicted"/>
<protein>
    <submittedName>
        <fullName evidence="2">Uncharacterized protein</fullName>
    </submittedName>
</protein>
<dbReference type="VEuPathDB" id="FungiDB:jhhlp_000542"/>
<accession>A0A2N3NL88</accession>
<organism evidence="2 3">
    <name type="scientific">Lomentospora prolificans</name>
    <dbReference type="NCBI Taxonomy" id="41688"/>
    <lineage>
        <taxon>Eukaryota</taxon>
        <taxon>Fungi</taxon>
        <taxon>Dikarya</taxon>
        <taxon>Ascomycota</taxon>
        <taxon>Pezizomycotina</taxon>
        <taxon>Sordariomycetes</taxon>
        <taxon>Hypocreomycetidae</taxon>
        <taxon>Microascales</taxon>
        <taxon>Microascaceae</taxon>
        <taxon>Lomentospora</taxon>
    </lineage>
</organism>
<dbReference type="AlphaFoldDB" id="A0A2N3NL88"/>
<dbReference type="OrthoDB" id="336240at2759"/>
<feature type="region of interest" description="Disordered" evidence="1">
    <location>
        <begin position="86"/>
        <end position="139"/>
    </location>
</feature>
<keyword evidence="3" id="KW-1185">Reference proteome</keyword>
<evidence type="ECO:0000256" key="1">
    <source>
        <dbReference type="SAM" id="MobiDB-lite"/>
    </source>
</evidence>
<dbReference type="EMBL" id="NLAX01000002">
    <property type="protein sequence ID" value="PKS13197.1"/>
    <property type="molecule type" value="Genomic_DNA"/>
</dbReference>
<feature type="region of interest" description="Disordered" evidence="1">
    <location>
        <begin position="247"/>
        <end position="270"/>
    </location>
</feature>
<feature type="region of interest" description="Disordered" evidence="1">
    <location>
        <begin position="1"/>
        <end position="28"/>
    </location>
</feature>
<evidence type="ECO:0000313" key="3">
    <source>
        <dbReference type="Proteomes" id="UP000233524"/>
    </source>
</evidence>
<dbReference type="Proteomes" id="UP000233524">
    <property type="component" value="Unassembled WGS sequence"/>
</dbReference>
<evidence type="ECO:0000313" key="2">
    <source>
        <dbReference type="EMBL" id="PKS13197.1"/>
    </source>
</evidence>
<reference evidence="2 3" key="1">
    <citation type="journal article" date="2017" name="G3 (Bethesda)">
        <title>First Draft Genome Sequence of the Pathogenic Fungus Lomentospora prolificans (Formerly Scedosporium prolificans).</title>
        <authorList>
            <person name="Luo R."/>
            <person name="Zimin A."/>
            <person name="Workman R."/>
            <person name="Fan Y."/>
            <person name="Pertea G."/>
            <person name="Grossman N."/>
            <person name="Wear M.P."/>
            <person name="Jia B."/>
            <person name="Miller H."/>
            <person name="Casadevall A."/>
            <person name="Timp W."/>
            <person name="Zhang S.X."/>
            <person name="Salzberg S.L."/>
        </authorList>
    </citation>
    <scope>NUCLEOTIDE SEQUENCE [LARGE SCALE GENOMIC DNA]</scope>
    <source>
        <strain evidence="2 3">JHH-5317</strain>
    </source>
</reference>
<gene>
    <name evidence="2" type="ORF">jhhlp_000542</name>
</gene>
<dbReference type="Gene3D" id="3.30.70.330">
    <property type="match status" value="1"/>
</dbReference>
<name>A0A2N3NL88_9PEZI</name>
<comment type="caution">
    <text evidence="2">The sequence shown here is derived from an EMBL/GenBank/DDBJ whole genome shotgun (WGS) entry which is preliminary data.</text>
</comment>
<dbReference type="InterPro" id="IPR012677">
    <property type="entry name" value="Nucleotide-bd_a/b_plait_sf"/>
</dbReference>
<dbReference type="InParanoid" id="A0A2N3NL88"/>